<dbReference type="PANTHER" id="PTHR43513:SF3">
    <property type="entry name" value="DIHYDROOROTATE DEHYDROGENASE B (NAD(+)), ELECTRON TRANSFER SUBUNIT-RELATED"/>
    <property type="match status" value="1"/>
</dbReference>
<dbReference type="SUPFAM" id="SSF52343">
    <property type="entry name" value="Ferredoxin reductase-like, C-terminal NADP-linked domain"/>
    <property type="match status" value="1"/>
</dbReference>
<dbReference type="InterPro" id="IPR019480">
    <property type="entry name" value="Dihydroorotate_DH_Fe-S-bd"/>
</dbReference>
<comment type="caution">
    <text evidence="3">The sequence shown here is derived from an EMBL/GenBank/DDBJ whole genome shotgun (WGS) entry which is preliminary data.</text>
</comment>
<dbReference type="AlphaFoldDB" id="A0A644YA11"/>
<dbReference type="InterPro" id="IPR039261">
    <property type="entry name" value="FNR_nucleotide-bd"/>
</dbReference>
<proteinExistence type="predicted"/>
<name>A0A644YA11_9ZZZZ</name>
<feature type="domain" description="Dihydroorotate dehydrogenase electron transfer subunit iron-sulphur cluster binding" evidence="2">
    <location>
        <begin position="96"/>
        <end position="137"/>
    </location>
</feature>
<reference evidence="3" key="1">
    <citation type="submission" date="2019-08" db="EMBL/GenBank/DDBJ databases">
        <authorList>
            <person name="Kucharzyk K."/>
            <person name="Murdoch R.W."/>
            <person name="Higgins S."/>
            <person name="Loffler F."/>
        </authorList>
    </citation>
    <scope>NUCLEOTIDE SEQUENCE</scope>
</reference>
<feature type="domain" description="Oxidoreductase FAD/NAD(P)-binding" evidence="1">
    <location>
        <begin position="7"/>
        <end position="81"/>
    </location>
</feature>
<evidence type="ECO:0000259" key="1">
    <source>
        <dbReference type="Pfam" id="PF00175"/>
    </source>
</evidence>
<gene>
    <name evidence="3" type="primary">pyrK_22</name>
    <name evidence="3" type="ORF">SDC9_69415</name>
</gene>
<sequence>MAEELTEKGHTCVLFFGARTSDDFGVLQGFRDVGVQIITATEDGSDGNKGYITNGLEPLLTELGVESIYACGPMPMLKALQSVLQSLHIPVWFSLESHMACGVGACLGCTVKVRKPDGGWRYALLCQEGPVIAASEVIFDEQ</sequence>
<dbReference type="Gene3D" id="3.40.50.80">
    <property type="entry name" value="Nucleotide-binding domain of ferredoxin-NADP reductase (FNR) module"/>
    <property type="match status" value="1"/>
</dbReference>
<evidence type="ECO:0000259" key="2">
    <source>
        <dbReference type="Pfam" id="PF10418"/>
    </source>
</evidence>
<accession>A0A644YA11</accession>
<dbReference type="Pfam" id="PF10418">
    <property type="entry name" value="DHODB_Fe-S_bind"/>
    <property type="match status" value="1"/>
</dbReference>
<dbReference type="PANTHER" id="PTHR43513">
    <property type="entry name" value="DIHYDROOROTATE DEHYDROGENASE B (NAD(+)), ELECTRON TRANSFER SUBUNIT"/>
    <property type="match status" value="1"/>
</dbReference>
<dbReference type="InterPro" id="IPR050353">
    <property type="entry name" value="PyrK_electron_transfer"/>
</dbReference>
<dbReference type="Pfam" id="PF00175">
    <property type="entry name" value="NAD_binding_1"/>
    <property type="match status" value="1"/>
</dbReference>
<dbReference type="GO" id="GO:0016491">
    <property type="term" value="F:oxidoreductase activity"/>
    <property type="evidence" value="ECO:0007669"/>
    <property type="project" value="InterPro"/>
</dbReference>
<organism evidence="3">
    <name type="scientific">bioreactor metagenome</name>
    <dbReference type="NCBI Taxonomy" id="1076179"/>
    <lineage>
        <taxon>unclassified sequences</taxon>
        <taxon>metagenomes</taxon>
        <taxon>ecological metagenomes</taxon>
    </lineage>
</organism>
<dbReference type="Gene3D" id="2.10.240.10">
    <property type="entry name" value="Dihydroorotate dehydrogenase, electron transfer subunit"/>
    <property type="match status" value="1"/>
</dbReference>
<dbReference type="InterPro" id="IPR001433">
    <property type="entry name" value="OxRdtase_FAD/NAD-bd"/>
</dbReference>
<dbReference type="InterPro" id="IPR037117">
    <property type="entry name" value="Dihydroorotate_DH_ele_sf"/>
</dbReference>
<evidence type="ECO:0000313" key="3">
    <source>
        <dbReference type="EMBL" id="MPM22954.1"/>
    </source>
</evidence>
<protein>
    <submittedName>
        <fullName evidence="3">Dihydroorotate dehydrogenase B (NAD(+)), electron transfer subunit</fullName>
    </submittedName>
</protein>
<dbReference type="EMBL" id="VSSQ01003924">
    <property type="protein sequence ID" value="MPM22954.1"/>
    <property type="molecule type" value="Genomic_DNA"/>
</dbReference>